<proteinExistence type="predicted"/>
<comment type="caution">
    <text evidence="1">The sequence shown here is derived from an EMBL/GenBank/DDBJ whole genome shotgun (WGS) entry which is preliminary data.</text>
</comment>
<dbReference type="EMBL" id="JAIKTU010000003">
    <property type="protein sequence ID" value="MBY0754528.1"/>
    <property type="molecule type" value="Genomic_DNA"/>
</dbReference>
<dbReference type="RefSeq" id="WP_221859247.1">
    <property type="nucleotide sequence ID" value="NZ_JAIKTU010000003.1"/>
</dbReference>
<accession>A0ABS7KUN6</accession>
<organism evidence="1 2">
    <name type="scientific">Clostridium sardiniense</name>
    <name type="common">Clostridium absonum</name>
    <dbReference type="NCBI Taxonomy" id="29369"/>
    <lineage>
        <taxon>Bacteria</taxon>
        <taxon>Bacillati</taxon>
        <taxon>Bacillota</taxon>
        <taxon>Clostridia</taxon>
        <taxon>Eubacteriales</taxon>
        <taxon>Clostridiaceae</taxon>
        <taxon>Clostridium</taxon>
    </lineage>
</organism>
<gene>
    <name evidence="1" type="ORF">K5V21_03560</name>
</gene>
<name>A0ABS7KUN6_CLOSR</name>
<protein>
    <submittedName>
        <fullName evidence="1">Uncharacterized protein</fullName>
    </submittedName>
</protein>
<keyword evidence="2" id="KW-1185">Reference proteome</keyword>
<reference evidence="1 2" key="1">
    <citation type="journal article" date="2021" name="Cell Host Microbe">
        <title>in vivo commensal control of Clostridioides difficile virulence.</title>
        <authorList>
            <person name="Girinathan B.P."/>
            <person name="Dibenedetto N."/>
            <person name="Worley J.N."/>
            <person name="Peltier J."/>
            <person name="Arrieta-Ortiz M.L."/>
            <person name="Rupa Christinal Immanuel S."/>
            <person name="Lavin R."/>
            <person name="Delaney M.L."/>
            <person name="Cummins C."/>
            <person name="Hoffmann M."/>
            <person name="Luo Y."/>
            <person name="Gonzalez-Escalona N."/>
            <person name="Allard M."/>
            <person name="Onderdonk A.B."/>
            <person name="Gerber G.K."/>
            <person name="Sonenshein A.L."/>
            <person name="Baliga N."/>
            <person name="Dupuy B."/>
            <person name="Bry L."/>
        </authorList>
    </citation>
    <scope>NUCLEOTIDE SEQUENCE [LARGE SCALE GENOMIC DNA]</scope>
    <source>
        <strain evidence="1 2">DSM 599</strain>
    </source>
</reference>
<dbReference type="Proteomes" id="UP001299068">
    <property type="component" value="Unassembled WGS sequence"/>
</dbReference>
<sequence length="72" mass="8190">MIYRNLTSVAITEIDGLKVLAFSYDEIDESGRKIKDNVRESRVLTKTRGNDEILGVLGKLEEYANNLMNNLE</sequence>
<evidence type="ECO:0000313" key="2">
    <source>
        <dbReference type="Proteomes" id="UP001299068"/>
    </source>
</evidence>
<evidence type="ECO:0000313" key="1">
    <source>
        <dbReference type="EMBL" id="MBY0754528.1"/>
    </source>
</evidence>